<evidence type="ECO:0000313" key="10">
    <source>
        <dbReference type="Proteomes" id="UP000002315"/>
    </source>
</evidence>
<dbReference type="GO" id="GO:0019674">
    <property type="term" value="P:NAD+ metabolic process"/>
    <property type="evidence" value="ECO:0007669"/>
    <property type="project" value="InterPro"/>
</dbReference>
<feature type="binding site" evidence="8">
    <location>
        <begin position="131"/>
        <end position="132"/>
    </location>
    <ligand>
        <name>NAD(+)</name>
        <dbReference type="ChEBI" id="CHEBI:57540"/>
    </ligand>
</feature>
<dbReference type="GO" id="GO:0005737">
    <property type="term" value="C:cytoplasm"/>
    <property type="evidence" value="ECO:0007669"/>
    <property type="project" value="UniProtKB-SubCell"/>
</dbReference>
<comment type="cofactor">
    <cofactor evidence="8">
        <name>a divalent metal cation</name>
        <dbReference type="ChEBI" id="CHEBI:60240"/>
    </cofactor>
</comment>
<dbReference type="NCBIfam" id="NF002984">
    <property type="entry name" value="PRK03708.1"/>
    <property type="match status" value="1"/>
</dbReference>
<protein>
    <recommendedName>
        <fullName evidence="8">NAD kinase</fullName>
        <ecNumber evidence="8">2.7.1.23</ecNumber>
    </recommendedName>
    <alternativeName>
        <fullName evidence="8">ATP-dependent NAD kinase</fullName>
    </alternativeName>
</protein>
<evidence type="ECO:0000256" key="5">
    <source>
        <dbReference type="ARBA" id="ARBA00022840"/>
    </source>
</evidence>
<dbReference type="GO" id="GO:0046872">
    <property type="term" value="F:metal ion binding"/>
    <property type="evidence" value="ECO:0007669"/>
    <property type="project" value="UniProtKB-UniRule"/>
</dbReference>
<comment type="function">
    <text evidence="8">Involved in the regulation of the intracellular balance of NAD and NADP, and is a key enzyme in the biosynthesis of NADP. Catalyzes specifically the phosphorylation on 2'-hydroxyl of the adenosine moiety of NAD to yield NADP.</text>
</comment>
<keyword evidence="1 8" id="KW-0963">Cytoplasm</keyword>
<dbReference type="GO" id="GO:0005524">
    <property type="term" value="F:ATP binding"/>
    <property type="evidence" value="ECO:0007669"/>
    <property type="project" value="UniProtKB-KW"/>
</dbReference>
<dbReference type="PANTHER" id="PTHR20275">
    <property type="entry name" value="NAD KINASE"/>
    <property type="match status" value="1"/>
</dbReference>
<feature type="binding site" evidence="8">
    <location>
        <position position="159"/>
    </location>
    <ligand>
        <name>NAD(+)</name>
        <dbReference type="ChEBI" id="CHEBI:57540"/>
    </ligand>
</feature>
<dbReference type="AlphaFoldDB" id="E3GWS1"/>
<dbReference type="GO" id="GO:0006741">
    <property type="term" value="P:NADP+ biosynthetic process"/>
    <property type="evidence" value="ECO:0007669"/>
    <property type="project" value="UniProtKB-UniRule"/>
</dbReference>
<dbReference type="Gene3D" id="3.40.50.10330">
    <property type="entry name" value="Probable inorganic polyphosphate/atp-NAD kinase, domain 1"/>
    <property type="match status" value="1"/>
</dbReference>
<dbReference type="EMBL" id="CP002278">
    <property type="protein sequence ID" value="ADP77990.1"/>
    <property type="molecule type" value="Genomic_DNA"/>
</dbReference>
<comment type="subcellular location">
    <subcellularLocation>
        <location evidence="8">Cytoplasm</location>
    </subcellularLocation>
</comment>
<keyword evidence="6 8" id="KW-0521">NADP</keyword>
<dbReference type="Pfam" id="PF20143">
    <property type="entry name" value="NAD_kinase_C"/>
    <property type="match status" value="1"/>
</dbReference>
<keyword evidence="10" id="KW-1185">Reference proteome</keyword>
<feature type="binding site" evidence="8">
    <location>
        <begin position="172"/>
        <end position="177"/>
    </location>
    <ligand>
        <name>NAD(+)</name>
        <dbReference type="ChEBI" id="CHEBI:57540"/>
    </ligand>
</feature>
<accession>E3GWS1</accession>
<dbReference type="InterPro" id="IPR002504">
    <property type="entry name" value="NADK"/>
</dbReference>
<evidence type="ECO:0000256" key="7">
    <source>
        <dbReference type="ARBA" id="ARBA00023027"/>
    </source>
</evidence>
<dbReference type="InterPro" id="IPR017437">
    <property type="entry name" value="ATP-NAD_kinase_PpnK-typ_C"/>
</dbReference>
<keyword evidence="2 8" id="KW-0808">Transferase</keyword>
<dbReference type="OrthoDB" id="77798at2157"/>
<sequence>MHIGLVARLDMQKSIKLAKKIVEFLEKKGIQVSVESSLADIINKKDIKCDLEKMEADMIVTIGGDGTILRTQGIAKNIPIFGINMGTIGFLTEIDHQNAFEALEKVISGKYFIEERSRLEVCGKKLPPALNEVVVITSKPAKMLHFEVLVDDEVVENLRADGMIVSTPSGSTAYSMSAGGPIVDPNVDAFIIVPICPFKLSARPLVVPDNSKIKIKLLKKGKDAIVVVDGQAEDKITYMEELTLKKYKSPAYFVRLKKGFYRRIREKLTEGGIAFL</sequence>
<dbReference type="EC" id="2.7.1.23" evidence="8"/>
<proteinExistence type="inferred from homology"/>
<evidence type="ECO:0000256" key="1">
    <source>
        <dbReference type="ARBA" id="ARBA00022490"/>
    </source>
</evidence>
<comment type="similarity">
    <text evidence="8">Belongs to the NAD kinase family.</text>
</comment>
<keyword evidence="3 8" id="KW-0547">Nucleotide-binding</keyword>
<evidence type="ECO:0000256" key="6">
    <source>
        <dbReference type="ARBA" id="ARBA00022857"/>
    </source>
</evidence>
<feature type="binding site" evidence="8">
    <location>
        <position position="142"/>
    </location>
    <ligand>
        <name>NAD(+)</name>
        <dbReference type="ChEBI" id="CHEBI:57540"/>
    </ligand>
</feature>
<dbReference type="HAMAP" id="MF_00361">
    <property type="entry name" value="NAD_kinase"/>
    <property type="match status" value="1"/>
</dbReference>
<evidence type="ECO:0000313" key="9">
    <source>
        <dbReference type="EMBL" id="ADP77990.1"/>
    </source>
</evidence>
<dbReference type="FunFam" id="2.60.200.30:FF:000009">
    <property type="entry name" value="Poly(P)/ATP NAD kinase"/>
    <property type="match status" value="1"/>
</dbReference>
<dbReference type="SUPFAM" id="SSF111331">
    <property type="entry name" value="NAD kinase/diacylglycerol kinase-like"/>
    <property type="match status" value="1"/>
</dbReference>
<dbReference type="Pfam" id="PF01513">
    <property type="entry name" value="NAD_kinase"/>
    <property type="match status" value="1"/>
</dbReference>
<comment type="caution">
    <text evidence="8">Lacks conserved residue(s) required for the propagation of feature annotation.</text>
</comment>
<dbReference type="HOGENOM" id="CLU_008831_0_2_2"/>
<dbReference type="InterPro" id="IPR016064">
    <property type="entry name" value="NAD/diacylglycerol_kinase_sf"/>
</dbReference>
<dbReference type="Proteomes" id="UP000002315">
    <property type="component" value="Chromosome"/>
</dbReference>
<dbReference type="Gene3D" id="2.60.200.30">
    <property type="entry name" value="Probable inorganic polyphosphate/atp-NAD kinase, domain 2"/>
    <property type="match status" value="1"/>
</dbReference>
<dbReference type="InterPro" id="IPR017438">
    <property type="entry name" value="ATP-NAD_kinase_N"/>
</dbReference>
<keyword evidence="4 8" id="KW-0418">Kinase</keyword>
<evidence type="ECO:0000256" key="3">
    <source>
        <dbReference type="ARBA" id="ARBA00022741"/>
    </source>
</evidence>
<feature type="binding site" evidence="8">
    <location>
        <position position="161"/>
    </location>
    <ligand>
        <name>NAD(+)</name>
        <dbReference type="ChEBI" id="CHEBI:57540"/>
    </ligand>
</feature>
<feature type="binding site" evidence="8">
    <location>
        <begin position="65"/>
        <end position="66"/>
    </location>
    <ligand>
        <name>NAD(+)</name>
        <dbReference type="ChEBI" id="CHEBI:57540"/>
    </ligand>
</feature>
<evidence type="ECO:0000256" key="2">
    <source>
        <dbReference type="ARBA" id="ARBA00022679"/>
    </source>
</evidence>
<keyword evidence="5 8" id="KW-0067">ATP-binding</keyword>
<feature type="active site" description="Proton acceptor" evidence="8">
    <location>
        <position position="65"/>
    </location>
</feature>
<feature type="binding site" evidence="8">
    <location>
        <position position="70"/>
    </location>
    <ligand>
        <name>NAD(+)</name>
        <dbReference type="ChEBI" id="CHEBI:57540"/>
    </ligand>
</feature>
<keyword evidence="7 8" id="KW-0520">NAD</keyword>
<reference evidence="9 10" key="1">
    <citation type="journal article" date="2010" name="Stand. Genomic Sci.">
        <title>Complete genome sequence of Methanothermus fervidus type strain (V24S).</title>
        <authorList>
            <person name="Anderson I."/>
            <person name="Djao O.D."/>
            <person name="Misra M."/>
            <person name="Chertkov O."/>
            <person name="Nolan M."/>
            <person name="Lucas S."/>
            <person name="Lapidus A."/>
            <person name="Del Rio T.G."/>
            <person name="Tice H."/>
            <person name="Cheng J.F."/>
            <person name="Tapia R."/>
            <person name="Han C."/>
            <person name="Goodwin L."/>
            <person name="Pitluck S."/>
            <person name="Liolios K."/>
            <person name="Ivanova N."/>
            <person name="Mavromatis K."/>
            <person name="Mikhailova N."/>
            <person name="Pati A."/>
            <person name="Brambilla E."/>
            <person name="Chen A."/>
            <person name="Palaniappan K."/>
            <person name="Land M."/>
            <person name="Hauser L."/>
            <person name="Chang Y.J."/>
            <person name="Jeffries C.D."/>
            <person name="Sikorski J."/>
            <person name="Spring S."/>
            <person name="Rohde M."/>
            <person name="Eichinger K."/>
            <person name="Huber H."/>
            <person name="Wirth R."/>
            <person name="Goker M."/>
            <person name="Detter J.C."/>
            <person name="Woyke T."/>
            <person name="Bristow J."/>
            <person name="Eisen J.A."/>
            <person name="Markowitz V."/>
            <person name="Hugenholtz P."/>
            <person name="Klenk H.P."/>
            <person name="Kyrpides N.C."/>
        </authorList>
    </citation>
    <scope>NUCLEOTIDE SEQUENCE [LARGE SCALE GENOMIC DNA]</scope>
    <source>
        <strain evidence="10">ATCC 43054 / DSM 2088 / JCM 10308 / V24 S</strain>
    </source>
</reference>
<gene>
    <name evidence="8" type="primary">nadK</name>
    <name evidence="9" type="ordered locus">Mfer_1204</name>
</gene>
<dbReference type="PANTHER" id="PTHR20275:SF43">
    <property type="entry name" value="BIFUNCTIONAL NADP PHOSPHATASE_NAD KINASE"/>
    <property type="match status" value="1"/>
</dbReference>
<organism evidence="9 10">
    <name type="scientific">Methanothermus fervidus (strain ATCC 43054 / DSM 2088 / JCM 10308 / V24 S)</name>
    <dbReference type="NCBI Taxonomy" id="523846"/>
    <lineage>
        <taxon>Archaea</taxon>
        <taxon>Methanobacteriati</taxon>
        <taxon>Methanobacteriota</taxon>
        <taxon>Methanomada group</taxon>
        <taxon>Methanobacteria</taxon>
        <taxon>Methanobacteriales</taxon>
        <taxon>Methanothermaceae</taxon>
        <taxon>Methanothermus</taxon>
    </lineage>
</organism>
<dbReference type="GO" id="GO:0003951">
    <property type="term" value="F:NAD+ kinase activity"/>
    <property type="evidence" value="ECO:0007669"/>
    <property type="project" value="UniProtKB-UniRule"/>
</dbReference>
<comment type="catalytic activity">
    <reaction evidence="8">
        <text>NAD(+) + ATP = ADP + NADP(+) + H(+)</text>
        <dbReference type="Rhea" id="RHEA:18629"/>
        <dbReference type="ChEBI" id="CHEBI:15378"/>
        <dbReference type="ChEBI" id="CHEBI:30616"/>
        <dbReference type="ChEBI" id="CHEBI:57540"/>
        <dbReference type="ChEBI" id="CHEBI:58349"/>
        <dbReference type="ChEBI" id="CHEBI:456216"/>
        <dbReference type="EC" id="2.7.1.23"/>
    </reaction>
</comment>
<dbReference type="KEGG" id="mfv:Mfer_1204"/>
<evidence type="ECO:0000256" key="8">
    <source>
        <dbReference type="HAMAP-Rule" id="MF_00361"/>
    </source>
</evidence>
<evidence type="ECO:0000256" key="4">
    <source>
        <dbReference type="ARBA" id="ARBA00022777"/>
    </source>
</evidence>
<dbReference type="STRING" id="523846.Mfer_1204"/>
<feature type="binding site" evidence="8">
    <location>
        <position position="231"/>
    </location>
    <ligand>
        <name>NAD(+)</name>
        <dbReference type="ChEBI" id="CHEBI:57540"/>
    </ligand>
</feature>
<name>E3GWS1_METFV</name>